<dbReference type="Proteomes" id="UP000070383">
    <property type="component" value="Unassembled WGS sequence"/>
</dbReference>
<evidence type="ECO:0000313" key="2">
    <source>
        <dbReference type="EMBL" id="KWZ78597.1"/>
    </source>
</evidence>
<keyword evidence="1" id="KW-0472">Membrane</keyword>
<dbReference type="AlphaFoldDB" id="A0A133KGC1"/>
<dbReference type="STRING" id="33036.HMPREF3200_00609"/>
<evidence type="ECO:0000256" key="1">
    <source>
        <dbReference type="SAM" id="Phobius"/>
    </source>
</evidence>
<keyword evidence="1" id="KW-1133">Transmembrane helix</keyword>
<evidence type="ECO:0000313" key="3">
    <source>
        <dbReference type="Proteomes" id="UP000070383"/>
    </source>
</evidence>
<accession>A0A133KGC1</accession>
<organism evidence="2 3">
    <name type="scientific">Anaerococcus tetradius</name>
    <dbReference type="NCBI Taxonomy" id="33036"/>
    <lineage>
        <taxon>Bacteria</taxon>
        <taxon>Bacillati</taxon>
        <taxon>Bacillota</taxon>
        <taxon>Tissierellia</taxon>
        <taxon>Tissierellales</taxon>
        <taxon>Peptoniphilaceae</taxon>
        <taxon>Anaerococcus</taxon>
    </lineage>
</organism>
<protein>
    <submittedName>
        <fullName evidence="2">Uncharacterized protein</fullName>
    </submittedName>
</protein>
<feature type="transmembrane region" description="Helical" evidence="1">
    <location>
        <begin position="20"/>
        <end position="39"/>
    </location>
</feature>
<proteinExistence type="predicted"/>
<name>A0A133KGC1_9FIRM</name>
<keyword evidence="3" id="KW-1185">Reference proteome</keyword>
<gene>
    <name evidence="2" type="ORF">HMPREF3200_00609</name>
</gene>
<keyword evidence="1" id="KW-0812">Transmembrane</keyword>
<reference evidence="3" key="1">
    <citation type="submission" date="2016-01" db="EMBL/GenBank/DDBJ databases">
        <authorList>
            <person name="Mitreva M."/>
            <person name="Pepin K.H."/>
            <person name="Mihindukulasuriya K.A."/>
            <person name="Fulton R."/>
            <person name="Fronick C."/>
            <person name="O'Laughlin M."/>
            <person name="Miner T."/>
            <person name="Herter B."/>
            <person name="Rosa B.A."/>
            <person name="Cordes M."/>
            <person name="Tomlinson C."/>
            <person name="Wollam A."/>
            <person name="Palsikar V.B."/>
            <person name="Mardis E.R."/>
            <person name="Wilson R.K."/>
        </authorList>
    </citation>
    <scope>NUCLEOTIDE SEQUENCE [LARGE SCALE GENOMIC DNA]</scope>
    <source>
        <strain evidence="3">MJR8151</strain>
    </source>
</reference>
<comment type="caution">
    <text evidence="2">The sequence shown here is derived from an EMBL/GenBank/DDBJ whole genome shotgun (WGS) entry which is preliminary data.</text>
</comment>
<dbReference type="EMBL" id="LRPM01000022">
    <property type="protein sequence ID" value="KWZ78597.1"/>
    <property type="molecule type" value="Genomic_DNA"/>
</dbReference>
<sequence length="53" mass="6277">MLVRAVSDDEKKAEKIMPKIIKISCIIFLVVKTSSYDYYNVDFNKLKEKMYLL</sequence>